<comment type="caution">
    <text evidence="2">The sequence shown here is derived from an EMBL/GenBank/DDBJ whole genome shotgun (WGS) entry which is preliminary data.</text>
</comment>
<gene>
    <name evidence="2" type="ORF">DPMN_095144</name>
</gene>
<name>A0A9D4R2G6_DREPO</name>
<evidence type="ECO:0000313" key="2">
    <source>
        <dbReference type="EMBL" id="KAH3852631.1"/>
    </source>
</evidence>
<feature type="compositionally biased region" description="Polar residues" evidence="1">
    <location>
        <begin position="24"/>
        <end position="41"/>
    </location>
</feature>
<protein>
    <submittedName>
        <fullName evidence="2">Uncharacterized protein</fullName>
    </submittedName>
</protein>
<dbReference type="EMBL" id="JAIWYP010000003">
    <property type="protein sequence ID" value="KAH3852631.1"/>
    <property type="molecule type" value="Genomic_DNA"/>
</dbReference>
<reference evidence="2" key="1">
    <citation type="journal article" date="2019" name="bioRxiv">
        <title>The Genome of the Zebra Mussel, Dreissena polymorpha: A Resource for Invasive Species Research.</title>
        <authorList>
            <person name="McCartney M.A."/>
            <person name="Auch B."/>
            <person name="Kono T."/>
            <person name="Mallez S."/>
            <person name="Zhang Y."/>
            <person name="Obille A."/>
            <person name="Becker A."/>
            <person name="Abrahante J.E."/>
            <person name="Garbe J."/>
            <person name="Badalamenti J.P."/>
            <person name="Herman A."/>
            <person name="Mangelson H."/>
            <person name="Liachko I."/>
            <person name="Sullivan S."/>
            <person name="Sone E.D."/>
            <person name="Koren S."/>
            <person name="Silverstein K.A.T."/>
            <person name="Beckman K.B."/>
            <person name="Gohl D.M."/>
        </authorList>
    </citation>
    <scope>NUCLEOTIDE SEQUENCE</scope>
    <source>
        <strain evidence="2">Duluth1</strain>
        <tissue evidence="2">Whole animal</tissue>
    </source>
</reference>
<feature type="region of interest" description="Disordered" evidence="1">
    <location>
        <begin position="1"/>
        <end position="51"/>
    </location>
</feature>
<dbReference type="AlphaFoldDB" id="A0A9D4R2G6"/>
<proteinExistence type="predicted"/>
<reference evidence="2" key="2">
    <citation type="submission" date="2020-11" db="EMBL/GenBank/DDBJ databases">
        <authorList>
            <person name="McCartney M.A."/>
            <person name="Auch B."/>
            <person name="Kono T."/>
            <person name="Mallez S."/>
            <person name="Becker A."/>
            <person name="Gohl D.M."/>
            <person name="Silverstein K.A.T."/>
            <person name="Koren S."/>
            <person name="Bechman K.B."/>
            <person name="Herman A."/>
            <person name="Abrahante J.E."/>
            <person name="Garbe J."/>
        </authorList>
    </citation>
    <scope>NUCLEOTIDE SEQUENCE</scope>
    <source>
        <strain evidence="2">Duluth1</strain>
        <tissue evidence="2">Whole animal</tissue>
    </source>
</reference>
<sequence length="51" mass="5429">MAVGHPGVCGDPARSRVVPGKRSVSGSARTRNQRTEAQTVQGIRRTCRIAP</sequence>
<keyword evidence="3" id="KW-1185">Reference proteome</keyword>
<organism evidence="2 3">
    <name type="scientific">Dreissena polymorpha</name>
    <name type="common">Zebra mussel</name>
    <name type="synonym">Mytilus polymorpha</name>
    <dbReference type="NCBI Taxonomy" id="45954"/>
    <lineage>
        <taxon>Eukaryota</taxon>
        <taxon>Metazoa</taxon>
        <taxon>Spiralia</taxon>
        <taxon>Lophotrochozoa</taxon>
        <taxon>Mollusca</taxon>
        <taxon>Bivalvia</taxon>
        <taxon>Autobranchia</taxon>
        <taxon>Heteroconchia</taxon>
        <taxon>Euheterodonta</taxon>
        <taxon>Imparidentia</taxon>
        <taxon>Neoheterodontei</taxon>
        <taxon>Myida</taxon>
        <taxon>Dreissenoidea</taxon>
        <taxon>Dreissenidae</taxon>
        <taxon>Dreissena</taxon>
    </lineage>
</organism>
<evidence type="ECO:0000313" key="3">
    <source>
        <dbReference type="Proteomes" id="UP000828390"/>
    </source>
</evidence>
<dbReference type="Proteomes" id="UP000828390">
    <property type="component" value="Unassembled WGS sequence"/>
</dbReference>
<accession>A0A9D4R2G6</accession>
<evidence type="ECO:0000256" key="1">
    <source>
        <dbReference type="SAM" id="MobiDB-lite"/>
    </source>
</evidence>